<comment type="subcellular location">
    <subcellularLocation>
        <location evidence="2">Cell membrane</location>
        <topology evidence="2">Multi-pass membrane protein</topology>
    </subcellularLocation>
</comment>
<name>A0AA40I461_CNENI</name>
<evidence type="ECO:0000256" key="4">
    <source>
        <dbReference type="ARBA" id="ARBA00022475"/>
    </source>
</evidence>
<comment type="function">
    <text evidence="1">Putative odorant or sperm cell receptor.</text>
</comment>
<dbReference type="GO" id="GO:0004930">
    <property type="term" value="F:G protein-coupled receptor activity"/>
    <property type="evidence" value="ECO:0007669"/>
    <property type="project" value="UniProtKB-KW"/>
</dbReference>
<keyword evidence="7" id="KW-0297">G-protein coupled receptor</keyword>
<dbReference type="Gene3D" id="1.10.1220.70">
    <property type="match status" value="1"/>
</dbReference>
<gene>
    <name evidence="11" type="ORF">QTO34_015451</name>
</gene>
<keyword evidence="8" id="KW-0472">Membrane</keyword>
<reference evidence="11" key="1">
    <citation type="submission" date="2023-06" db="EMBL/GenBank/DDBJ databases">
        <title>Reference genome for the Northern bat (Eptesicus nilssonii), a most northern bat species.</title>
        <authorList>
            <person name="Laine V.N."/>
            <person name="Pulliainen A.T."/>
            <person name="Lilley T.M."/>
        </authorList>
    </citation>
    <scope>NUCLEOTIDE SEQUENCE</scope>
    <source>
        <strain evidence="11">BLF_Eptnil</strain>
        <tissue evidence="11">Kidney</tissue>
    </source>
</reference>
<evidence type="ECO:0000256" key="7">
    <source>
        <dbReference type="ARBA" id="ARBA00023040"/>
    </source>
</evidence>
<keyword evidence="12" id="KW-1185">Reference proteome</keyword>
<organism evidence="11 12">
    <name type="scientific">Cnephaeus nilssonii</name>
    <name type="common">Northern bat</name>
    <name type="synonym">Eptesicus nilssonii</name>
    <dbReference type="NCBI Taxonomy" id="3371016"/>
    <lineage>
        <taxon>Eukaryota</taxon>
        <taxon>Metazoa</taxon>
        <taxon>Chordata</taxon>
        <taxon>Craniata</taxon>
        <taxon>Vertebrata</taxon>
        <taxon>Euteleostomi</taxon>
        <taxon>Mammalia</taxon>
        <taxon>Eutheria</taxon>
        <taxon>Laurasiatheria</taxon>
        <taxon>Chiroptera</taxon>
        <taxon>Yangochiroptera</taxon>
        <taxon>Vespertilionidae</taxon>
        <taxon>Cnephaeus</taxon>
    </lineage>
</organism>
<evidence type="ECO:0000256" key="3">
    <source>
        <dbReference type="ARBA" id="ARBA00010663"/>
    </source>
</evidence>
<keyword evidence="6" id="KW-1133">Transmembrane helix</keyword>
<comment type="caution">
    <text evidence="11">The sequence shown here is derived from an EMBL/GenBank/DDBJ whole genome shotgun (WGS) entry which is preliminary data.</text>
</comment>
<dbReference type="FunFam" id="1.10.1220.70:FF:000001">
    <property type="entry name" value="Olfactory receptor"/>
    <property type="match status" value="1"/>
</dbReference>
<evidence type="ECO:0000256" key="6">
    <source>
        <dbReference type="ARBA" id="ARBA00022989"/>
    </source>
</evidence>
<dbReference type="AlphaFoldDB" id="A0AA40I461"/>
<dbReference type="GO" id="GO:0005886">
    <property type="term" value="C:plasma membrane"/>
    <property type="evidence" value="ECO:0007669"/>
    <property type="project" value="UniProtKB-SubCell"/>
</dbReference>
<evidence type="ECO:0000256" key="2">
    <source>
        <dbReference type="ARBA" id="ARBA00004651"/>
    </source>
</evidence>
<dbReference type="SUPFAM" id="SSF81321">
    <property type="entry name" value="Family A G protein-coupled receptor-like"/>
    <property type="match status" value="1"/>
</dbReference>
<evidence type="ECO:0000256" key="9">
    <source>
        <dbReference type="ARBA" id="ARBA00023170"/>
    </source>
</evidence>
<evidence type="ECO:0000256" key="10">
    <source>
        <dbReference type="ARBA" id="ARBA00023224"/>
    </source>
</evidence>
<protein>
    <submittedName>
        <fullName evidence="11">Uncharacterized protein</fullName>
    </submittedName>
</protein>
<evidence type="ECO:0000256" key="8">
    <source>
        <dbReference type="ARBA" id="ARBA00023136"/>
    </source>
</evidence>
<evidence type="ECO:0000256" key="5">
    <source>
        <dbReference type="ARBA" id="ARBA00022692"/>
    </source>
</evidence>
<keyword evidence="4" id="KW-1003">Cell membrane</keyword>
<evidence type="ECO:0000313" key="12">
    <source>
        <dbReference type="Proteomes" id="UP001177744"/>
    </source>
</evidence>
<evidence type="ECO:0000256" key="1">
    <source>
        <dbReference type="ARBA" id="ARBA00003929"/>
    </source>
</evidence>
<evidence type="ECO:0000313" key="11">
    <source>
        <dbReference type="EMBL" id="KAK1342685.1"/>
    </source>
</evidence>
<sequence>MWSICNEEVLEKEAQKPDWKLSPYFMVRAYSDATQNAHSSATASVMYTVVTPMLNPFIYSLRNNDIKRALGRFLGSSATPQDILSRVSMSLDIRVSQIAPAGPVWDQSHRADVQLFLALFLSSFPPSGAGVDLLPTQCYCASQSPKRTMTPILQAGGSTEHQ</sequence>
<dbReference type="Proteomes" id="UP001177744">
    <property type="component" value="Unassembled WGS sequence"/>
</dbReference>
<accession>A0AA40I461</accession>
<comment type="similarity">
    <text evidence="3">Belongs to the G-protein coupled receptor 1 family.</text>
</comment>
<dbReference type="PANTHER" id="PTHR48001">
    <property type="entry name" value="OLFACTORY RECEPTOR"/>
    <property type="match status" value="1"/>
</dbReference>
<dbReference type="EMBL" id="JAULJE010000005">
    <property type="protein sequence ID" value="KAK1342685.1"/>
    <property type="molecule type" value="Genomic_DNA"/>
</dbReference>
<keyword evidence="10" id="KW-0807">Transducer</keyword>
<proteinExistence type="inferred from homology"/>
<keyword evidence="9" id="KW-0675">Receptor</keyword>
<keyword evidence="5" id="KW-0812">Transmembrane</keyword>